<feature type="region of interest" description="Disordered" evidence="1">
    <location>
        <begin position="365"/>
        <end position="407"/>
    </location>
</feature>
<evidence type="ECO:0000313" key="3">
    <source>
        <dbReference type="Proteomes" id="UP001610446"/>
    </source>
</evidence>
<feature type="compositionally biased region" description="Basic and acidic residues" evidence="1">
    <location>
        <begin position="372"/>
        <end position="395"/>
    </location>
</feature>
<keyword evidence="3" id="KW-1185">Reference proteome</keyword>
<feature type="region of interest" description="Disordered" evidence="1">
    <location>
        <begin position="223"/>
        <end position="245"/>
    </location>
</feature>
<evidence type="ECO:0000256" key="1">
    <source>
        <dbReference type="SAM" id="MobiDB-lite"/>
    </source>
</evidence>
<feature type="compositionally biased region" description="Low complexity" evidence="1">
    <location>
        <begin position="223"/>
        <end position="235"/>
    </location>
</feature>
<accession>A0ABR4KC79</accession>
<dbReference type="Proteomes" id="UP001610446">
    <property type="component" value="Unassembled WGS sequence"/>
</dbReference>
<sequence>MMGHQCIMLTNLGAGSEQFIARLGLGDPNPLTITRDPAPLVLDAATRTLYNHAISDPPSLTDQQRRLITYRPPPEEEDALCRNACGLSMDELIAKATNSKNNNNNNNNKNNNDDDDNFGLTLPLSEKEARLLIVGVSSAVQGQTFSILSEVARLSPKDRELKELAMQAARTDDVRIAREVATDVQQRRTAVRRAAAKALDSNDIRNIKVAMKVPWQEHVLQSSSTLTTSASDSGSSFGGRQGPSEAEGRFGLVVFYPENEEGGGGRLSEYKSQIRTAIYHSLHYSPSLVQDETRNRFALHWVIVPTTSGSNNNHDEIQDPSALRRIFHTMLSNNKIPNGFRRDSFLYVDEEAFRSRETARPYLLLAEPEPEPQPKTERHLEREIKSESKPEHESGIRTGAQSPSEALPPLKVDIKHIAPTLFARLVQRDLQGEARRKPYRYTSELSELHAATGAYAKWGNGEGDGIWPPPSRMQ</sequence>
<feature type="compositionally biased region" description="Low complexity" evidence="1">
    <location>
        <begin position="100"/>
        <end position="110"/>
    </location>
</feature>
<protein>
    <submittedName>
        <fullName evidence="2">Uncharacterized protein</fullName>
    </submittedName>
</protein>
<proteinExistence type="predicted"/>
<organism evidence="2 3">
    <name type="scientific">Aspergillus pseudoustus</name>
    <dbReference type="NCBI Taxonomy" id="1810923"/>
    <lineage>
        <taxon>Eukaryota</taxon>
        <taxon>Fungi</taxon>
        <taxon>Dikarya</taxon>
        <taxon>Ascomycota</taxon>
        <taxon>Pezizomycotina</taxon>
        <taxon>Eurotiomycetes</taxon>
        <taxon>Eurotiomycetidae</taxon>
        <taxon>Eurotiales</taxon>
        <taxon>Aspergillaceae</taxon>
        <taxon>Aspergillus</taxon>
        <taxon>Aspergillus subgen. Nidulantes</taxon>
    </lineage>
</organism>
<reference evidence="2 3" key="1">
    <citation type="submission" date="2024-07" db="EMBL/GenBank/DDBJ databases">
        <title>Section-level genome sequencing and comparative genomics of Aspergillus sections Usti and Cavernicolus.</title>
        <authorList>
            <consortium name="Lawrence Berkeley National Laboratory"/>
            <person name="Nybo J.L."/>
            <person name="Vesth T.C."/>
            <person name="Theobald S."/>
            <person name="Frisvad J.C."/>
            <person name="Larsen T.O."/>
            <person name="Kjaerboelling I."/>
            <person name="Rothschild-Mancinelli K."/>
            <person name="Lyhne E.K."/>
            <person name="Kogle M.E."/>
            <person name="Barry K."/>
            <person name="Clum A."/>
            <person name="Na H."/>
            <person name="Ledsgaard L."/>
            <person name="Lin J."/>
            <person name="Lipzen A."/>
            <person name="Kuo A."/>
            <person name="Riley R."/>
            <person name="Mondo S."/>
            <person name="Labutti K."/>
            <person name="Haridas S."/>
            <person name="Pangalinan J."/>
            <person name="Salamov A.A."/>
            <person name="Simmons B.A."/>
            <person name="Magnuson J.K."/>
            <person name="Chen J."/>
            <person name="Drula E."/>
            <person name="Henrissat B."/>
            <person name="Wiebenga A."/>
            <person name="Lubbers R.J."/>
            <person name="Gomes A.C."/>
            <person name="Makela M.R."/>
            <person name="Stajich J."/>
            <person name="Grigoriev I.V."/>
            <person name="Mortensen U.H."/>
            <person name="De Vries R.P."/>
            <person name="Baker S.E."/>
            <person name="Andersen M.R."/>
        </authorList>
    </citation>
    <scope>NUCLEOTIDE SEQUENCE [LARGE SCALE GENOMIC DNA]</scope>
    <source>
        <strain evidence="2 3">CBS 123904</strain>
    </source>
</reference>
<gene>
    <name evidence="2" type="ORF">BJY01DRAFT_233407</name>
</gene>
<evidence type="ECO:0000313" key="2">
    <source>
        <dbReference type="EMBL" id="KAL2849888.1"/>
    </source>
</evidence>
<feature type="region of interest" description="Disordered" evidence="1">
    <location>
        <begin position="98"/>
        <end position="120"/>
    </location>
</feature>
<dbReference type="EMBL" id="JBFXLU010000040">
    <property type="protein sequence ID" value="KAL2849888.1"/>
    <property type="molecule type" value="Genomic_DNA"/>
</dbReference>
<name>A0ABR4KC79_9EURO</name>
<comment type="caution">
    <text evidence="2">The sequence shown here is derived from an EMBL/GenBank/DDBJ whole genome shotgun (WGS) entry which is preliminary data.</text>
</comment>